<name>A0A9W6ZT84_9STRA</name>
<evidence type="ECO:0000313" key="2">
    <source>
        <dbReference type="EMBL" id="GMH56235.1"/>
    </source>
</evidence>
<organism evidence="2 3">
    <name type="scientific">Triparma laevis f. longispina</name>
    <dbReference type="NCBI Taxonomy" id="1714387"/>
    <lineage>
        <taxon>Eukaryota</taxon>
        <taxon>Sar</taxon>
        <taxon>Stramenopiles</taxon>
        <taxon>Ochrophyta</taxon>
        <taxon>Bolidophyceae</taxon>
        <taxon>Parmales</taxon>
        <taxon>Triparmaceae</taxon>
        <taxon>Triparma</taxon>
    </lineage>
</organism>
<dbReference type="AlphaFoldDB" id="A0A9W6ZT84"/>
<evidence type="ECO:0000256" key="1">
    <source>
        <dbReference type="SAM" id="MobiDB-lite"/>
    </source>
</evidence>
<comment type="caution">
    <text evidence="2">The sequence shown here is derived from an EMBL/GenBank/DDBJ whole genome shotgun (WGS) entry which is preliminary data.</text>
</comment>
<feature type="region of interest" description="Disordered" evidence="1">
    <location>
        <begin position="71"/>
        <end position="158"/>
    </location>
</feature>
<proteinExistence type="predicted"/>
<dbReference type="OrthoDB" id="443402at2759"/>
<sequence length="158" mass="17091">MTSADVIFANNFNGVYGPGLKTKGRCLDDHVLSVLAQSKAGKKLKSDNFNVGKWLFDVGSDDLAKIKQILVNHGGKDPENPQPIAKRPRPAADEVPHVVPNPLRESSPPPGTEAPAPALTIIQREAPPVIHRVIASNESEEEEEESQQEEESNGEVSI</sequence>
<feature type="compositionally biased region" description="Acidic residues" evidence="1">
    <location>
        <begin position="138"/>
        <end position="158"/>
    </location>
</feature>
<dbReference type="EMBL" id="BRXW01000451">
    <property type="protein sequence ID" value="GMH56235.1"/>
    <property type="molecule type" value="Genomic_DNA"/>
</dbReference>
<accession>A0A9W6ZT84</accession>
<protein>
    <submittedName>
        <fullName evidence="2">Uncharacterized protein</fullName>
    </submittedName>
</protein>
<keyword evidence="3" id="KW-1185">Reference proteome</keyword>
<gene>
    <name evidence="2" type="ORF">TrLO_g5436</name>
</gene>
<evidence type="ECO:0000313" key="3">
    <source>
        <dbReference type="Proteomes" id="UP001165122"/>
    </source>
</evidence>
<dbReference type="Proteomes" id="UP001165122">
    <property type="component" value="Unassembled WGS sequence"/>
</dbReference>
<reference evidence="3" key="1">
    <citation type="journal article" date="2023" name="Commun. Biol.">
        <title>Genome analysis of Parmales, the sister group of diatoms, reveals the evolutionary specialization of diatoms from phago-mixotrophs to photoautotrophs.</title>
        <authorList>
            <person name="Ban H."/>
            <person name="Sato S."/>
            <person name="Yoshikawa S."/>
            <person name="Yamada K."/>
            <person name="Nakamura Y."/>
            <person name="Ichinomiya M."/>
            <person name="Sato N."/>
            <person name="Blanc-Mathieu R."/>
            <person name="Endo H."/>
            <person name="Kuwata A."/>
            <person name="Ogata H."/>
        </authorList>
    </citation>
    <scope>NUCLEOTIDE SEQUENCE [LARGE SCALE GENOMIC DNA]</scope>
    <source>
        <strain evidence="3">NIES 3700</strain>
    </source>
</reference>